<evidence type="ECO:0000256" key="5">
    <source>
        <dbReference type="ARBA" id="ARBA00023163"/>
    </source>
</evidence>
<dbReference type="Proteomes" id="UP000270661">
    <property type="component" value="Unassembled WGS sequence"/>
</dbReference>
<sequence>MPFHELFFRKPTGFLWQNAAQWHQFLNSVPPMNRILTIEDDAVTAREIVAELTRNGLNVDWVDNGREGLERAVSGDYDLITLDRMLPELDGLVIVTTLRTMGVATPILMISALSDVDERVRGLRAGGDDYLTKPFATDEMAARVEVLLRRSNGAREPETVLRVADLELDLISREASRNGQLLSLLPTEYKLLEFLMRNSGQILSRMMIFEEVWGYHFDPGTNLIDVHIGRLRKKIDPPGLDPLIRTVRGSGYVIAEPC</sequence>
<dbReference type="InterPro" id="IPR001867">
    <property type="entry name" value="OmpR/PhoB-type_DNA-bd"/>
</dbReference>
<protein>
    <submittedName>
        <fullName evidence="10">Uncharacterized protein</fullName>
    </submittedName>
</protein>
<dbReference type="PANTHER" id="PTHR48111">
    <property type="entry name" value="REGULATOR OF RPOS"/>
    <property type="match status" value="1"/>
</dbReference>
<dbReference type="Pfam" id="PF00486">
    <property type="entry name" value="Trans_reg_C"/>
    <property type="match status" value="1"/>
</dbReference>
<evidence type="ECO:0000259" key="8">
    <source>
        <dbReference type="PROSITE" id="PS50110"/>
    </source>
</evidence>
<accession>A0A3M3F328</accession>
<dbReference type="GO" id="GO:0000156">
    <property type="term" value="F:phosphorelay response regulator activity"/>
    <property type="evidence" value="ECO:0007669"/>
    <property type="project" value="TreeGrafter"/>
</dbReference>
<dbReference type="GO" id="GO:0005829">
    <property type="term" value="C:cytosol"/>
    <property type="evidence" value="ECO:0007669"/>
    <property type="project" value="TreeGrafter"/>
</dbReference>
<dbReference type="FunFam" id="1.10.10.10:FF:000005">
    <property type="entry name" value="Two-component system response regulator"/>
    <property type="match status" value="1"/>
</dbReference>
<dbReference type="GO" id="GO:0006355">
    <property type="term" value="P:regulation of DNA-templated transcription"/>
    <property type="evidence" value="ECO:0007669"/>
    <property type="project" value="InterPro"/>
</dbReference>
<keyword evidence="1 6" id="KW-0597">Phosphoprotein</keyword>
<dbReference type="Gene3D" id="1.10.10.10">
    <property type="entry name" value="Winged helix-like DNA-binding domain superfamily/Winged helix DNA-binding domain"/>
    <property type="match status" value="1"/>
</dbReference>
<dbReference type="GO" id="GO:0032993">
    <property type="term" value="C:protein-DNA complex"/>
    <property type="evidence" value="ECO:0007669"/>
    <property type="project" value="TreeGrafter"/>
</dbReference>
<dbReference type="SUPFAM" id="SSF52172">
    <property type="entry name" value="CheY-like"/>
    <property type="match status" value="1"/>
</dbReference>
<keyword evidence="2" id="KW-0902">Two-component regulatory system</keyword>
<dbReference type="SMART" id="SM00862">
    <property type="entry name" value="Trans_reg_C"/>
    <property type="match status" value="1"/>
</dbReference>
<feature type="modified residue" description="4-aspartylphosphate" evidence="6">
    <location>
        <position position="83"/>
    </location>
</feature>
<feature type="domain" description="Response regulatory" evidence="8">
    <location>
        <begin position="34"/>
        <end position="148"/>
    </location>
</feature>
<evidence type="ECO:0000313" key="10">
    <source>
        <dbReference type="EMBL" id="RMM55409.1"/>
    </source>
</evidence>
<dbReference type="STRING" id="47879.AXG94_04395"/>
<feature type="DNA-binding region" description="OmpR/PhoB-type" evidence="7">
    <location>
        <begin position="158"/>
        <end position="256"/>
    </location>
</feature>
<evidence type="ECO:0000256" key="1">
    <source>
        <dbReference type="ARBA" id="ARBA00022553"/>
    </source>
</evidence>
<dbReference type="PANTHER" id="PTHR48111:SF76">
    <property type="entry name" value="TWO-COMPONENT RESPONSE REGULATOR"/>
    <property type="match status" value="1"/>
</dbReference>
<dbReference type="InterPro" id="IPR039420">
    <property type="entry name" value="WalR-like"/>
</dbReference>
<evidence type="ECO:0000256" key="3">
    <source>
        <dbReference type="ARBA" id="ARBA00023015"/>
    </source>
</evidence>
<comment type="caution">
    <text evidence="10">The sequence shown here is derived from an EMBL/GenBank/DDBJ whole genome shotgun (WGS) entry which is preliminary data.</text>
</comment>
<evidence type="ECO:0000256" key="6">
    <source>
        <dbReference type="PROSITE-ProRule" id="PRU00169"/>
    </source>
</evidence>
<evidence type="ECO:0000259" key="9">
    <source>
        <dbReference type="PROSITE" id="PS51755"/>
    </source>
</evidence>
<organism evidence="10 11">
    <name type="scientific">Pseudomonas corrugata</name>
    <dbReference type="NCBI Taxonomy" id="47879"/>
    <lineage>
        <taxon>Bacteria</taxon>
        <taxon>Pseudomonadati</taxon>
        <taxon>Pseudomonadota</taxon>
        <taxon>Gammaproteobacteria</taxon>
        <taxon>Pseudomonadales</taxon>
        <taxon>Pseudomonadaceae</taxon>
        <taxon>Pseudomonas</taxon>
    </lineage>
</organism>
<dbReference type="Gene3D" id="3.40.50.2300">
    <property type="match status" value="1"/>
</dbReference>
<dbReference type="GO" id="GO:0000976">
    <property type="term" value="F:transcription cis-regulatory region binding"/>
    <property type="evidence" value="ECO:0007669"/>
    <property type="project" value="TreeGrafter"/>
</dbReference>
<evidence type="ECO:0000256" key="7">
    <source>
        <dbReference type="PROSITE-ProRule" id="PRU01091"/>
    </source>
</evidence>
<dbReference type="AlphaFoldDB" id="A0A3M3F328"/>
<dbReference type="SMART" id="SM00448">
    <property type="entry name" value="REC"/>
    <property type="match status" value="1"/>
</dbReference>
<keyword evidence="5" id="KW-0804">Transcription</keyword>
<evidence type="ECO:0000313" key="11">
    <source>
        <dbReference type="Proteomes" id="UP000270661"/>
    </source>
</evidence>
<dbReference type="InterPro" id="IPR036388">
    <property type="entry name" value="WH-like_DNA-bd_sf"/>
</dbReference>
<proteinExistence type="predicted"/>
<keyword evidence="11" id="KW-1185">Reference proteome</keyword>
<keyword evidence="3" id="KW-0805">Transcription regulation</keyword>
<name>A0A3M3F328_9PSED</name>
<dbReference type="PROSITE" id="PS50110">
    <property type="entry name" value="RESPONSE_REGULATORY"/>
    <property type="match status" value="1"/>
</dbReference>
<evidence type="ECO:0000256" key="4">
    <source>
        <dbReference type="ARBA" id="ARBA00023125"/>
    </source>
</evidence>
<reference evidence="10 11" key="1">
    <citation type="submission" date="2018-08" db="EMBL/GenBank/DDBJ databases">
        <title>Recombination of ecologically and evolutionarily significant loci maintains genetic cohesion in the Pseudomonas syringae species complex.</title>
        <authorList>
            <person name="Dillon M."/>
            <person name="Thakur S."/>
            <person name="Almeida R.N.D."/>
            <person name="Weir B.S."/>
            <person name="Guttman D.S."/>
        </authorList>
    </citation>
    <scope>NUCLEOTIDE SEQUENCE [LARGE SCALE GENOMIC DNA]</scope>
    <source>
        <strain evidence="10 11">NCPPB2445</strain>
    </source>
</reference>
<dbReference type="CDD" id="cd00383">
    <property type="entry name" value="trans_reg_C"/>
    <property type="match status" value="1"/>
</dbReference>
<dbReference type="InterPro" id="IPR011006">
    <property type="entry name" value="CheY-like_superfamily"/>
</dbReference>
<dbReference type="PROSITE" id="PS51755">
    <property type="entry name" value="OMPR_PHOB"/>
    <property type="match status" value="1"/>
</dbReference>
<gene>
    <name evidence="10" type="ORF">ALQ77_00087</name>
</gene>
<dbReference type="EMBL" id="RBOJ01000006">
    <property type="protein sequence ID" value="RMM55409.1"/>
    <property type="molecule type" value="Genomic_DNA"/>
</dbReference>
<evidence type="ECO:0000256" key="2">
    <source>
        <dbReference type="ARBA" id="ARBA00023012"/>
    </source>
</evidence>
<feature type="domain" description="OmpR/PhoB-type" evidence="9">
    <location>
        <begin position="158"/>
        <end position="256"/>
    </location>
</feature>
<dbReference type="Gene3D" id="6.10.250.690">
    <property type="match status" value="1"/>
</dbReference>
<keyword evidence="4 7" id="KW-0238">DNA-binding</keyword>
<dbReference type="Pfam" id="PF00072">
    <property type="entry name" value="Response_reg"/>
    <property type="match status" value="1"/>
</dbReference>
<dbReference type="InterPro" id="IPR001789">
    <property type="entry name" value="Sig_transdc_resp-reg_receiver"/>
</dbReference>